<dbReference type="Pfam" id="PF00431">
    <property type="entry name" value="CUB"/>
    <property type="match status" value="1"/>
</dbReference>
<dbReference type="EMBL" id="UZAN01002558">
    <property type="protein sequence ID" value="VDP26492.1"/>
    <property type="molecule type" value="Genomic_DNA"/>
</dbReference>
<proteinExistence type="predicted"/>
<sequence length="149" mass="16399">MVSTLKGGWTVPIEKKQFTGAATCDYVLIAAEGKQVKLEFTDFKVGPELETCTDDYVQVGNSADFAQDNYKKCGPSVSEQPPVSKSNKLYVKLVAGKTNAANIRFVATVSEGESEVGRSHYCFCLLMNAFLSHSYLHFFKMISLILVPI</sequence>
<comment type="caution">
    <text evidence="2">Lacks conserved residue(s) required for the propagation of feature annotation.</text>
</comment>
<evidence type="ECO:0000259" key="3">
    <source>
        <dbReference type="PROSITE" id="PS01180"/>
    </source>
</evidence>
<name>A0A3P8BL07_9TREM</name>
<evidence type="ECO:0000313" key="4">
    <source>
        <dbReference type="EMBL" id="VDP26492.1"/>
    </source>
</evidence>
<dbReference type="SUPFAM" id="SSF49854">
    <property type="entry name" value="Spermadhesin, CUB domain"/>
    <property type="match status" value="1"/>
</dbReference>
<dbReference type="PROSITE" id="PS01180">
    <property type="entry name" value="CUB"/>
    <property type="match status" value="1"/>
</dbReference>
<dbReference type="CDD" id="cd00041">
    <property type="entry name" value="CUB"/>
    <property type="match status" value="1"/>
</dbReference>
<accession>A0A3P8BL07</accession>
<dbReference type="OrthoDB" id="6345439at2759"/>
<evidence type="ECO:0000313" key="5">
    <source>
        <dbReference type="Proteomes" id="UP000272942"/>
    </source>
</evidence>
<dbReference type="InterPro" id="IPR035914">
    <property type="entry name" value="Sperma_CUB_dom_sf"/>
</dbReference>
<protein>
    <recommendedName>
        <fullName evidence="3">CUB domain-containing protein</fullName>
    </recommendedName>
</protein>
<reference evidence="4 5" key="1">
    <citation type="submission" date="2018-11" db="EMBL/GenBank/DDBJ databases">
        <authorList>
            <consortium name="Pathogen Informatics"/>
        </authorList>
    </citation>
    <scope>NUCLEOTIDE SEQUENCE [LARGE SCALE GENOMIC DNA]</scope>
    <source>
        <strain evidence="4 5">Egypt</strain>
    </source>
</reference>
<evidence type="ECO:0000256" key="2">
    <source>
        <dbReference type="PROSITE-ProRule" id="PRU00059"/>
    </source>
</evidence>
<feature type="domain" description="CUB" evidence="3">
    <location>
        <begin position="1"/>
        <end position="112"/>
    </location>
</feature>
<dbReference type="AlphaFoldDB" id="A0A3P8BL07"/>
<keyword evidence="5" id="KW-1185">Reference proteome</keyword>
<organism evidence="4 5">
    <name type="scientific">Echinostoma caproni</name>
    <dbReference type="NCBI Taxonomy" id="27848"/>
    <lineage>
        <taxon>Eukaryota</taxon>
        <taxon>Metazoa</taxon>
        <taxon>Spiralia</taxon>
        <taxon>Lophotrochozoa</taxon>
        <taxon>Platyhelminthes</taxon>
        <taxon>Trematoda</taxon>
        <taxon>Digenea</taxon>
        <taxon>Plagiorchiida</taxon>
        <taxon>Echinostomata</taxon>
        <taxon>Echinostomatoidea</taxon>
        <taxon>Echinostomatidae</taxon>
        <taxon>Echinostoma</taxon>
    </lineage>
</organism>
<gene>
    <name evidence="4" type="ORF">ECPE_LOCUS663</name>
</gene>
<dbReference type="Proteomes" id="UP000272942">
    <property type="component" value="Unassembled WGS sequence"/>
</dbReference>
<dbReference type="InterPro" id="IPR000859">
    <property type="entry name" value="CUB_dom"/>
</dbReference>
<dbReference type="Gene3D" id="2.60.120.290">
    <property type="entry name" value="Spermadhesin, CUB domain"/>
    <property type="match status" value="1"/>
</dbReference>
<keyword evidence="1" id="KW-1015">Disulfide bond</keyword>
<evidence type="ECO:0000256" key="1">
    <source>
        <dbReference type="ARBA" id="ARBA00023157"/>
    </source>
</evidence>